<organism evidence="1 2">
    <name type="scientific">Paludisphaera borealis</name>
    <dbReference type="NCBI Taxonomy" id="1387353"/>
    <lineage>
        <taxon>Bacteria</taxon>
        <taxon>Pseudomonadati</taxon>
        <taxon>Planctomycetota</taxon>
        <taxon>Planctomycetia</taxon>
        <taxon>Isosphaerales</taxon>
        <taxon>Isosphaeraceae</taxon>
        <taxon>Paludisphaera</taxon>
    </lineage>
</organism>
<dbReference type="AlphaFoldDB" id="A0A1U7CVK6"/>
<evidence type="ECO:0000313" key="2">
    <source>
        <dbReference type="Proteomes" id="UP000186309"/>
    </source>
</evidence>
<gene>
    <name evidence="1" type="ORF">BSF38_04538</name>
</gene>
<name>A0A1U7CVK6_9BACT</name>
<accession>A0A1U7CVK6</accession>
<dbReference type="Proteomes" id="UP000186309">
    <property type="component" value="Chromosome"/>
</dbReference>
<keyword evidence="2" id="KW-1185">Reference proteome</keyword>
<dbReference type="EMBL" id="CP019082">
    <property type="protein sequence ID" value="APW62980.1"/>
    <property type="molecule type" value="Genomic_DNA"/>
</dbReference>
<dbReference type="STRING" id="1387353.BSF38_04538"/>
<protein>
    <submittedName>
        <fullName evidence="1">Uncharacterized protein</fullName>
    </submittedName>
</protein>
<dbReference type="RefSeq" id="WP_099092016.1">
    <property type="nucleotide sequence ID" value="NZ_CP019082.1"/>
</dbReference>
<proteinExistence type="predicted"/>
<reference evidence="2" key="1">
    <citation type="submission" date="2016-12" db="EMBL/GenBank/DDBJ databases">
        <title>Comparative genomics of four Isosphaeraceae planctomycetes: a common pool of plasmids and glycoside hydrolase genes.</title>
        <authorList>
            <person name="Ivanova A."/>
        </authorList>
    </citation>
    <scope>NUCLEOTIDE SEQUENCE [LARGE SCALE GENOMIC DNA]</scope>
    <source>
        <strain evidence="2">PX4</strain>
    </source>
</reference>
<dbReference type="OrthoDB" id="276693at2"/>
<dbReference type="KEGG" id="pbor:BSF38_04538"/>
<sequence>MLQSTLNSRIAVGTRGASLPPSPRAFGSPSFGPDPISIVDAAVRTVLAELHAATRPAQRASAPVFADRLFSLRHAETLSPGTRVVRIAPGTVVTPLARDLMKRQGVVIQLAGLTEFGASARGEWAFAIDSDLGYLHALRRSLLEDAGRWTELGPALDDLSGWIQAGEGRGALLVTTDGALAVWRACQAPGVRAAVAAEPADVHRASRSMGANLIVVEPTGKSLSWIKQLATAFRQAGAPRFAERPSWLKETEG</sequence>
<evidence type="ECO:0000313" key="1">
    <source>
        <dbReference type="EMBL" id="APW62980.1"/>
    </source>
</evidence>